<keyword evidence="2" id="KW-1185">Reference proteome</keyword>
<proteinExistence type="predicted"/>
<protein>
    <submittedName>
        <fullName evidence="1">Uncharacterized protein</fullName>
    </submittedName>
</protein>
<dbReference type="AlphaFoldDB" id="A0A9P8YCR7"/>
<dbReference type="RefSeq" id="XP_046015618.1">
    <property type="nucleotide sequence ID" value="XM_046156553.1"/>
</dbReference>
<dbReference type="Proteomes" id="UP000756346">
    <property type="component" value="Unassembled WGS sequence"/>
</dbReference>
<evidence type="ECO:0000313" key="1">
    <source>
        <dbReference type="EMBL" id="KAH7035525.1"/>
    </source>
</evidence>
<dbReference type="EMBL" id="JAGTJQ010000003">
    <property type="protein sequence ID" value="KAH7035525.1"/>
    <property type="molecule type" value="Genomic_DNA"/>
</dbReference>
<comment type="caution">
    <text evidence="1">The sequence shown here is derived from an EMBL/GenBank/DDBJ whole genome shotgun (WGS) entry which is preliminary data.</text>
</comment>
<evidence type="ECO:0000313" key="2">
    <source>
        <dbReference type="Proteomes" id="UP000756346"/>
    </source>
</evidence>
<sequence>MGLARFCPGSHVLWAWPGLVQAERQAAWIRNARPRKVTGRATGEAQNRIVEKSPPGALSHLSVVFPTAWGRVVHLRGRQVAASSAPTEDLLRDIDTLAPNILTRECT</sequence>
<reference evidence="1" key="1">
    <citation type="journal article" date="2021" name="Nat. Commun.">
        <title>Genetic determinants of endophytism in the Arabidopsis root mycobiome.</title>
        <authorList>
            <person name="Mesny F."/>
            <person name="Miyauchi S."/>
            <person name="Thiergart T."/>
            <person name="Pickel B."/>
            <person name="Atanasova L."/>
            <person name="Karlsson M."/>
            <person name="Huettel B."/>
            <person name="Barry K.W."/>
            <person name="Haridas S."/>
            <person name="Chen C."/>
            <person name="Bauer D."/>
            <person name="Andreopoulos W."/>
            <person name="Pangilinan J."/>
            <person name="LaButti K."/>
            <person name="Riley R."/>
            <person name="Lipzen A."/>
            <person name="Clum A."/>
            <person name="Drula E."/>
            <person name="Henrissat B."/>
            <person name="Kohler A."/>
            <person name="Grigoriev I.V."/>
            <person name="Martin F.M."/>
            <person name="Hacquard S."/>
        </authorList>
    </citation>
    <scope>NUCLEOTIDE SEQUENCE</scope>
    <source>
        <strain evidence="1">MPI-CAGE-CH-0230</strain>
    </source>
</reference>
<dbReference type="GeneID" id="70186099"/>
<gene>
    <name evidence="1" type="ORF">B0I36DRAFT_347284</name>
</gene>
<name>A0A9P8YCR7_9PEZI</name>
<organism evidence="1 2">
    <name type="scientific">Microdochium trichocladiopsis</name>
    <dbReference type="NCBI Taxonomy" id="1682393"/>
    <lineage>
        <taxon>Eukaryota</taxon>
        <taxon>Fungi</taxon>
        <taxon>Dikarya</taxon>
        <taxon>Ascomycota</taxon>
        <taxon>Pezizomycotina</taxon>
        <taxon>Sordariomycetes</taxon>
        <taxon>Xylariomycetidae</taxon>
        <taxon>Xylariales</taxon>
        <taxon>Microdochiaceae</taxon>
        <taxon>Microdochium</taxon>
    </lineage>
</organism>
<accession>A0A9P8YCR7</accession>